<accession>A0A166WKU6</accession>
<feature type="region of interest" description="Disordered" evidence="1">
    <location>
        <begin position="1"/>
        <end position="23"/>
    </location>
</feature>
<feature type="compositionally biased region" description="Polar residues" evidence="1">
    <location>
        <begin position="68"/>
        <end position="79"/>
    </location>
</feature>
<reference evidence="2 3" key="1">
    <citation type="journal article" date="2016" name="Mol. Biol. Evol.">
        <title>Comparative Genomics of Early-Diverging Mushroom-Forming Fungi Provides Insights into the Origins of Lignocellulose Decay Capabilities.</title>
        <authorList>
            <person name="Nagy L.G."/>
            <person name="Riley R."/>
            <person name="Tritt A."/>
            <person name="Adam C."/>
            <person name="Daum C."/>
            <person name="Floudas D."/>
            <person name="Sun H."/>
            <person name="Yadav J.S."/>
            <person name="Pangilinan J."/>
            <person name="Larsson K.H."/>
            <person name="Matsuura K."/>
            <person name="Barry K."/>
            <person name="Labutti K."/>
            <person name="Kuo R."/>
            <person name="Ohm R.A."/>
            <person name="Bhattacharya S.S."/>
            <person name="Shirouzu T."/>
            <person name="Yoshinaga Y."/>
            <person name="Martin F.M."/>
            <person name="Grigoriev I.V."/>
            <person name="Hibbett D.S."/>
        </authorList>
    </citation>
    <scope>NUCLEOTIDE SEQUENCE [LARGE SCALE GENOMIC DNA]</scope>
    <source>
        <strain evidence="2 3">CBS 109695</strain>
    </source>
</reference>
<feature type="region of interest" description="Disordered" evidence="1">
    <location>
        <begin position="46"/>
        <end position="96"/>
    </location>
</feature>
<protein>
    <submittedName>
        <fullName evidence="2">Uncharacterized protein</fullName>
    </submittedName>
</protein>
<feature type="compositionally biased region" description="Basic and acidic residues" evidence="1">
    <location>
        <begin position="1"/>
        <end position="10"/>
    </location>
</feature>
<gene>
    <name evidence="2" type="ORF">FIBSPDRAFT_942973</name>
</gene>
<evidence type="ECO:0000256" key="1">
    <source>
        <dbReference type="SAM" id="MobiDB-lite"/>
    </source>
</evidence>
<dbReference type="Proteomes" id="UP000076532">
    <property type="component" value="Unassembled WGS sequence"/>
</dbReference>
<evidence type="ECO:0000313" key="2">
    <source>
        <dbReference type="EMBL" id="KZP33860.1"/>
    </source>
</evidence>
<keyword evidence="3" id="KW-1185">Reference proteome</keyword>
<sequence>MKQEEGEQTRRRATPTQPYGSPAHVGWMHRVEEAICLVAMQNLNVSNPPLTRPGSYRAPPTRHANVWPIQSPTATQQQPYEGGNGQRNKGVRRRSQPYMRRPILVPQRQLFQAIRQQCIEAKRLQHQERHLAAARRQNTQSTGQEHVEEEERKWLQQCEGRNCMQQRQRADMGMHADRGYGWRGDAGTVDEDPWAALAALSGTESGYGWRGEGGDAGAVDEDPGAALAA</sequence>
<organism evidence="2 3">
    <name type="scientific">Athelia psychrophila</name>
    <dbReference type="NCBI Taxonomy" id="1759441"/>
    <lineage>
        <taxon>Eukaryota</taxon>
        <taxon>Fungi</taxon>
        <taxon>Dikarya</taxon>
        <taxon>Basidiomycota</taxon>
        <taxon>Agaricomycotina</taxon>
        <taxon>Agaricomycetes</taxon>
        <taxon>Agaricomycetidae</taxon>
        <taxon>Atheliales</taxon>
        <taxon>Atheliaceae</taxon>
        <taxon>Athelia</taxon>
    </lineage>
</organism>
<feature type="region of interest" description="Disordered" evidence="1">
    <location>
        <begin position="205"/>
        <end position="229"/>
    </location>
</feature>
<evidence type="ECO:0000313" key="3">
    <source>
        <dbReference type="Proteomes" id="UP000076532"/>
    </source>
</evidence>
<dbReference type="EMBL" id="KV417481">
    <property type="protein sequence ID" value="KZP33860.1"/>
    <property type="molecule type" value="Genomic_DNA"/>
</dbReference>
<proteinExistence type="predicted"/>
<name>A0A166WKU6_9AGAM</name>
<dbReference type="AlphaFoldDB" id="A0A166WKU6"/>